<protein>
    <submittedName>
        <fullName evidence="1">Uncharacterized protein</fullName>
    </submittedName>
</protein>
<dbReference type="AlphaFoldDB" id="A0A174JPE3"/>
<dbReference type="EMBL" id="CYZU01000048">
    <property type="protein sequence ID" value="CUO99045.1"/>
    <property type="molecule type" value="Genomic_DNA"/>
</dbReference>
<dbReference type="RefSeq" id="WP_055154738.1">
    <property type="nucleotide sequence ID" value="NZ_CYZU01000048.1"/>
</dbReference>
<reference evidence="1 2" key="1">
    <citation type="submission" date="2015-09" db="EMBL/GenBank/DDBJ databases">
        <authorList>
            <consortium name="Pathogen Informatics"/>
        </authorList>
    </citation>
    <scope>NUCLEOTIDE SEQUENCE [LARGE SCALE GENOMIC DNA]</scope>
    <source>
        <strain evidence="1 2">2789STDY5834876</strain>
    </source>
</reference>
<dbReference type="STRING" id="39482.ERS852491_03942"/>
<proteinExistence type="predicted"/>
<dbReference type="Proteomes" id="UP000095544">
    <property type="component" value="Unassembled WGS sequence"/>
</dbReference>
<accession>A0A174JPE3</accession>
<dbReference type="OrthoDB" id="2366283at2"/>
<gene>
    <name evidence="1" type="ORF">ERS852491_03942</name>
</gene>
<evidence type="ECO:0000313" key="2">
    <source>
        <dbReference type="Proteomes" id="UP000095544"/>
    </source>
</evidence>
<evidence type="ECO:0000313" key="1">
    <source>
        <dbReference type="EMBL" id="CUO99045.1"/>
    </source>
</evidence>
<sequence>MKIAVNKCFGGFSLSPIAQKRILDLKGKECHFYKQTKHYFSDGQDKFVKVKEPEKQEKSLLDIWYVFTKDYGEEFEEFPTGEDSGYWSYRDLERTDKELITAIEELGSFANGMCGNIEIIEIPDNIEWEISDYDGFETIHEKHQSW</sequence>
<organism evidence="1 2">
    <name type="scientific">Faecalicatena contorta</name>
    <dbReference type="NCBI Taxonomy" id="39482"/>
    <lineage>
        <taxon>Bacteria</taxon>
        <taxon>Bacillati</taxon>
        <taxon>Bacillota</taxon>
        <taxon>Clostridia</taxon>
        <taxon>Lachnospirales</taxon>
        <taxon>Lachnospiraceae</taxon>
        <taxon>Faecalicatena</taxon>
    </lineage>
</organism>
<name>A0A174JPE3_9FIRM</name>